<protein>
    <submittedName>
        <fullName evidence="2">Uncharacterized protein</fullName>
    </submittedName>
</protein>
<keyword evidence="3" id="KW-1185">Reference proteome</keyword>
<evidence type="ECO:0000256" key="1">
    <source>
        <dbReference type="SAM" id="MobiDB-lite"/>
    </source>
</evidence>
<dbReference type="EMBL" id="JANAWD010000441">
    <property type="protein sequence ID" value="KAJ3479409.1"/>
    <property type="molecule type" value="Genomic_DNA"/>
</dbReference>
<accession>A0AAD5YFN4</accession>
<dbReference type="Proteomes" id="UP001212997">
    <property type="component" value="Unassembled WGS sequence"/>
</dbReference>
<organism evidence="2 3">
    <name type="scientific">Meripilus lineatus</name>
    <dbReference type="NCBI Taxonomy" id="2056292"/>
    <lineage>
        <taxon>Eukaryota</taxon>
        <taxon>Fungi</taxon>
        <taxon>Dikarya</taxon>
        <taxon>Basidiomycota</taxon>
        <taxon>Agaricomycotina</taxon>
        <taxon>Agaricomycetes</taxon>
        <taxon>Polyporales</taxon>
        <taxon>Meripilaceae</taxon>
        <taxon>Meripilus</taxon>
    </lineage>
</organism>
<feature type="region of interest" description="Disordered" evidence="1">
    <location>
        <begin position="82"/>
        <end position="124"/>
    </location>
</feature>
<sequence length="124" mass="14269">MNPQDHSAFSLEKLEEDNLLWLMAGLERRDFSEKKAVSEMYGWQEASTCILHVAVISMLGDMSILDVHRGFAARAEGRKESSLVDNETLSMEDSEEDCMDNREMRPPRDTRPETVIEQYSVRLD</sequence>
<reference evidence="2" key="1">
    <citation type="submission" date="2022-07" db="EMBL/GenBank/DDBJ databases">
        <title>Genome Sequence of Physisporinus lineatus.</title>
        <authorList>
            <person name="Buettner E."/>
        </authorList>
    </citation>
    <scope>NUCLEOTIDE SEQUENCE</scope>
    <source>
        <strain evidence="2">VT162</strain>
    </source>
</reference>
<name>A0AAD5YFN4_9APHY</name>
<gene>
    <name evidence="2" type="ORF">NLI96_g9082</name>
</gene>
<comment type="caution">
    <text evidence="2">The sequence shown here is derived from an EMBL/GenBank/DDBJ whole genome shotgun (WGS) entry which is preliminary data.</text>
</comment>
<feature type="compositionally biased region" description="Basic and acidic residues" evidence="1">
    <location>
        <begin position="99"/>
        <end position="114"/>
    </location>
</feature>
<evidence type="ECO:0000313" key="2">
    <source>
        <dbReference type="EMBL" id="KAJ3479409.1"/>
    </source>
</evidence>
<evidence type="ECO:0000313" key="3">
    <source>
        <dbReference type="Proteomes" id="UP001212997"/>
    </source>
</evidence>
<dbReference type="AlphaFoldDB" id="A0AAD5YFN4"/>
<proteinExistence type="predicted"/>